<feature type="transmembrane region" description="Helical" evidence="9">
    <location>
        <begin position="61"/>
        <end position="79"/>
    </location>
</feature>
<reference evidence="10 11" key="1">
    <citation type="journal article" date="2020" name="Syst. Appl. Microbiol.">
        <title>Alienimonas chondri sp. nov., a novel planctomycete isolated from the biofilm of the red alga Chondrus crispus.</title>
        <authorList>
            <person name="Vitorino I."/>
            <person name="Albuquerque L."/>
            <person name="Wiegand S."/>
            <person name="Kallscheuer N."/>
            <person name="da Costa M.S."/>
            <person name="Lobo-da-Cunha A."/>
            <person name="Jogler C."/>
            <person name="Lage O.M."/>
        </authorList>
    </citation>
    <scope>NUCLEOTIDE SEQUENCE [LARGE SCALE GENOMIC DNA]</scope>
    <source>
        <strain evidence="10 11">LzC2</strain>
    </source>
</reference>
<sequence>MSRQQASGSIWSELLAAGLYKRNQGRIVRQATGAAVGLVVFIGCYVLAQGRLAEYDDPIRYGVPAALLAAGCWFAFRLVNYPKFADFLISVEAEMAKVSWPTWPEVLRASLVVIAIMLLLATVLFLFDMLWGWVFESLGVLNLKDADPVDPAN</sequence>
<dbReference type="InterPro" id="IPR038379">
    <property type="entry name" value="SecE_sf"/>
</dbReference>
<keyword evidence="3 9" id="KW-1003">Cell membrane</keyword>
<protein>
    <recommendedName>
        <fullName evidence="9">Protein translocase subunit SecE</fullName>
    </recommendedName>
</protein>
<evidence type="ECO:0000256" key="5">
    <source>
        <dbReference type="ARBA" id="ARBA00022927"/>
    </source>
</evidence>
<comment type="similarity">
    <text evidence="9">Belongs to the SecE/SEC61-gamma family.</text>
</comment>
<dbReference type="InterPro" id="IPR005807">
    <property type="entry name" value="SecE_bac"/>
</dbReference>
<gene>
    <name evidence="9 10" type="primary">secE</name>
    <name evidence="10" type="ORF">LzC2_12350</name>
</gene>
<evidence type="ECO:0000313" key="10">
    <source>
        <dbReference type="EMBL" id="NNJ25172.1"/>
    </source>
</evidence>
<organism evidence="10 11">
    <name type="scientific">Alienimonas chondri</name>
    <dbReference type="NCBI Taxonomy" id="2681879"/>
    <lineage>
        <taxon>Bacteria</taxon>
        <taxon>Pseudomonadati</taxon>
        <taxon>Planctomycetota</taxon>
        <taxon>Planctomycetia</taxon>
        <taxon>Planctomycetales</taxon>
        <taxon>Planctomycetaceae</taxon>
        <taxon>Alienimonas</taxon>
    </lineage>
</organism>
<comment type="caution">
    <text evidence="10">The sequence shown here is derived from an EMBL/GenBank/DDBJ whole genome shotgun (WGS) entry which is preliminary data.</text>
</comment>
<dbReference type="Proteomes" id="UP000609651">
    <property type="component" value="Unassembled WGS sequence"/>
</dbReference>
<evidence type="ECO:0000256" key="1">
    <source>
        <dbReference type="ARBA" id="ARBA00004370"/>
    </source>
</evidence>
<feature type="transmembrane region" description="Helical" evidence="9">
    <location>
        <begin position="31"/>
        <end position="49"/>
    </location>
</feature>
<comment type="subcellular location">
    <subcellularLocation>
        <location evidence="1">Membrane</location>
    </subcellularLocation>
</comment>
<dbReference type="Pfam" id="PF00584">
    <property type="entry name" value="SecE"/>
    <property type="match status" value="1"/>
</dbReference>
<keyword evidence="4 9" id="KW-0812">Transmembrane</keyword>
<comment type="function">
    <text evidence="9">Essential subunit of the Sec protein translocation channel SecYEG. Clamps together the 2 halves of SecY. May contact the channel plug during translocation.</text>
</comment>
<evidence type="ECO:0000256" key="2">
    <source>
        <dbReference type="ARBA" id="ARBA00022448"/>
    </source>
</evidence>
<name>A0ABX1VD61_9PLAN</name>
<proteinExistence type="inferred from homology"/>
<feature type="transmembrane region" description="Helical" evidence="9">
    <location>
        <begin position="111"/>
        <end position="134"/>
    </location>
</feature>
<comment type="subunit">
    <text evidence="9">Component of the Sec protein translocase complex. Heterotrimer consisting of SecY, SecE and SecG subunits. The heterotrimers can form oligomers, although 1 heterotrimer is thought to be able to translocate proteins. Interacts with the ribosome. Interacts with SecDF, and other proteins may be involved. Interacts with SecA.</text>
</comment>
<dbReference type="NCBIfam" id="TIGR00964">
    <property type="entry name" value="secE_bact"/>
    <property type="match status" value="1"/>
</dbReference>
<dbReference type="InterPro" id="IPR001901">
    <property type="entry name" value="Translocase_SecE/Sec61-g"/>
</dbReference>
<keyword evidence="5 9" id="KW-0653">Protein transport</keyword>
<dbReference type="EMBL" id="WTPX01000027">
    <property type="protein sequence ID" value="NNJ25172.1"/>
    <property type="molecule type" value="Genomic_DNA"/>
</dbReference>
<keyword evidence="2 9" id="KW-0813">Transport</keyword>
<dbReference type="PANTHER" id="PTHR33910">
    <property type="entry name" value="PROTEIN TRANSLOCASE SUBUNIT SECE"/>
    <property type="match status" value="1"/>
</dbReference>
<evidence type="ECO:0000256" key="6">
    <source>
        <dbReference type="ARBA" id="ARBA00022989"/>
    </source>
</evidence>
<keyword evidence="8 9" id="KW-0472">Membrane</keyword>
<dbReference type="Gene3D" id="1.20.5.1030">
    <property type="entry name" value="Preprotein translocase secy subunit"/>
    <property type="match status" value="1"/>
</dbReference>
<accession>A0ABX1VD61</accession>
<dbReference type="PANTHER" id="PTHR33910:SF1">
    <property type="entry name" value="PROTEIN TRANSLOCASE SUBUNIT SECE"/>
    <property type="match status" value="1"/>
</dbReference>
<keyword evidence="11" id="KW-1185">Reference proteome</keyword>
<evidence type="ECO:0000256" key="8">
    <source>
        <dbReference type="ARBA" id="ARBA00023136"/>
    </source>
</evidence>
<dbReference type="HAMAP" id="MF_00422">
    <property type="entry name" value="SecE"/>
    <property type="match status" value="1"/>
</dbReference>
<evidence type="ECO:0000256" key="9">
    <source>
        <dbReference type="HAMAP-Rule" id="MF_00422"/>
    </source>
</evidence>
<evidence type="ECO:0000256" key="4">
    <source>
        <dbReference type="ARBA" id="ARBA00022692"/>
    </source>
</evidence>
<dbReference type="RefSeq" id="WP_171184884.1">
    <property type="nucleotide sequence ID" value="NZ_WTPX01000027.1"/>
</dbReference>
<keyword evidence="7 9" id="KW-0811">Translocation</keyword>
<evidence type="ECO:0000256" key="3">
    <source>
        <dbReference type="ARBA" id="ARBA00022475"/>
    </source>
</evidence>
<keyword evidence="6 9" id="KW-1133">Transmembrane helix</keyword>
<evidence type="ECO:0000313" key="11">
    <source>
        <dbReference type="Proteomes" id="UP000609651"/>
    </source>
</evidence>
<comment type="caution">
    <text evidence="9">Lacks conserved residue(s) required for the propagation of feature annotation.</text>
</comment>
<evidence type="ECO:0000256" key="7">
    <source>
        <dbReference type="ARBA" id="ARBA00023010"/>
    </source>
</evidence>